<dbReference type="CDD" id="cd17253">
    <property type="entry name" value="RMtype1_S_Eco933I-TRD2-CR2_like"/>
    <property type="match status" value="1"/>
</dbReference>
<dbReference type="InterPro" id="IPR000055">
    <property type="entry name" value="Restrct_endonuc_typeI_TRD"/>
</dbReference>
<comment type="caution">
    <text evidence="5">The sequence shown here is derived from an EMBL/GenBank/DDBJ whole genome shotgun (WGS) entry which is preliminary data.</text>
</comment>
<dbReference type="Pfam" id="PF01420">
    <property type="entry name" value="Methylase_S"/>
    <property type="match status" value="2"/>
</dbReference>
<dbReference type="SUPFAM" id="SSF116734">
    <property type="entry name" value="DNA methylase specificity domain"/>
    <property type="match status" value="2"/>
</dbReference>
<dbReference type="EMBL" id="JAAIJQ010000034">
    <property type="protein sequence ID" value="NEV62760.1"/>
    <property type="molecule type" value="Genomic_DNA"/>
</dbReference>
<keyword evidence="3" id="KW-0238">DNA-binding</keyword>
<feature type="domain" description="Type I restriction modification DNA specificity" evidence="4">
    <location>
        <begin position="2"/>
        <end position="179"/>
    </location>
</feature>
<sequence>MRDWRTEPLERVAEIRSSNVDKKSNPGEEPVRLCNYTDVYSRGYITEDIEFMEATATPAEIQRFGIERGDVMITKDSETPDDIGIPAVVVDDVPKLVCGYHVALIKPNRDKVDPVYLAKQLGLPGTARYYGRLANGSTRYGLSYQSISRTPIRLAPLPQQHRIAEILSTVDEAIEQTEALLAKTQQIKAGLMHDLFTRGVTADGQLRPPREEAPQLYKESPLGWIPKEWDVTPCGEVFDVQLGKMMSPTASAGPNQKPYLRNQNVYWDRFDLSDVATMHFSTDDEQKYRLKDGDLLACEGRFIGRCAVWRGELDECYYQKALHRLRATDPRVTTDYMQFFMSLRFELDRGFVEKMTHESTIPHLPLEKLVALPVLVPPRAEQEYLVCTLGALTHRDRIDRAYLHKAKELKAALMGDLLSGRVVVEKGILPNELEVAANV</sequence>
<comment type="similarity">
    <text evidence="1">Belongs to the type-I restriction system S methylase family.</text>
</comment>
<reference evidence="5 6" key="1">
    <citation type="submission" date="2020-02" db="EMBL/GenBank/DDBJ databases">
        <title>Genome sequences of Thiorhodococcus mannitoliphagus and Thiorhodococcus minor, purple sulfur photosynthetic bacteria in the gammaproteobacterial family, Chromatiaceae.</title>
        <authorList>
            <person name="Aviles F.A."/>
            <person name="Meyer T.E."/>
            <person name="Kyndt J.A."/>
        </authorList>
    </citation>
    <scope>NUCLEOTIDE SEQUENCE [LARGE SCALE GENOMIC DNA]</scope>
    <source>
        <strain evidence="5 6">DSM 11518</strain>
    </source>
</reference>
<dbReference type="RefSeq" id="WP_164453227.1">
    <property type="nucleotide sequence ID" value="NZ_JAAIJQ010000034.1"/>
</dbReference>
<dbReference type="GO" id="GO:0003677">
    <property type="term" value="F:DNA binding"/>
    <property type="evidence" value="ECO:0007669"/>
    <property type="project" value="UniProtKB-KW"/>
</dbReference>
<evidence type="ECO:0000256" key="3">
    <source>
        <dbReference type="ARBA" id="ARBA00023125"/>
    </source>
</evidence>
<keyword evidence="6" id="KW-1185">Reference proteome</keyword>
<dbReference type="Gene3D" id="3.90.220.20">
    <property type="entry name" value="DNA methylase specificity domains"/>
    <property type="match status" value="2"/>
</dbReference>
<protein>
    <recommendedName>
        <fullName evidence="4">Type I restriction modification DNA specificity domain-containing protein</fullName>
    </recommendedName>
</protein>
<evidence type="ECO:0000313" key="6">
    <source>
        <dbReference type="Proteomes" id="UP000483379"/>
    </source>
</evidence>
<name>A0A6M0JZ53_9GAMM</name>
<evidence type="ECO:0000259" key="4">
    <source>
        <dbReference type="Pfam" id="PF01420"/>
    </source>
</evidence>
<gene>
    <name evidence="5" type="ORF">G3446_12805</name>
</gene>
<dbReference type="InterPro" id="IPR044946">
    <property type="entry name" value="Restrct_endonuc_typeI_TRD_sf"/>
</dbReference>
<organism evidence="5 6">
    <name type="scientific">Thiorhodococcus minor</name>
    <dbReference type="NCBI Taxonomy" id="57489"/>
    <lineage>
        <taxon>Bacteria</taxon>
        <taxon>Pseudomonadati</taxon>
        <taxon>Pseudomonadota</taxon>
        <taxon>Gammaproteobacteria</taxon>
        <taxon>Chromatiales</taxon>
        <taxon>Chromatiaceae</taxon>
        <taxon>Thiorhodococcus</taxon>
    </lineage>
</organism>
<evidence type="ECO:0000256" key="1">
    <source>
        <dbReference type="ARBA" id="ARBA00010923"/>
    </source>
</evidence>
<dbReference type="PANTHER" id="PTHR30408">
    <property type="entry name" value="TYPE-1 RESTRICTION ENZYME ECOKI SPECIFICITY PROTEIN"/>
    <property type="match status" value="1"/>
</dbReference>
<proteinExistence type="inferred from homology"/>
<evidence type="ECO:0000313" key="5">
    <source>
        <dbReference type="EMBL" id="NEV62760.1"/>
    </source>
</evidence>
<keyword evidence="2" id="KW-0680">Restriction system</keyword>
<dbReference type="Proteomes" id="UP000483379">
    <property type="component" value="Unassembled WGS sequence"/>
</dbReference>
<dbReference type="PANTHER" id="PTHR30408:SF12">
    <property type="entry name" value="TYPE I RESTRICTION ENZYME MJAVIII SPECIFICITY SUBUNIT"/>
    <property type="match status" value="1"/>
</dbReference>
<dbReference type="AlphaFoldDB" id="A0A6M0JZ53"/>
<accession>A0A6M0JZ53</accession>
<dbReference type="InterPro" id="IPR052021">
    <property type="entry name" value="Type-I_RS_S_subunit"/>
</dbReference>
<dbReference type="GO" id="GO:0009307">
    <property type="term" value="P:DNA restriction-modification system"/>
    <property type="evidence" value="ECO:0007669"/>
    <property type="project" value="UniProtKB-KW"/>
</dbReference>
<evidence type="ECO:0000256" key="2">
    <source>
        <dbReference type="ARBA" id="ARBA00022747"/>
    </source>
</evidence>
<feature type="domain" description="Type I restriction modification DNA specificity" evidence="4">
    <location>
        <begin position="226"/>
        <end position="392"/>
    </location>
</feature>
<dbReference type="Gene3D" id="1.10.287.1120">
    <property type="entry name" value="Bipartite methylase S protein"/>
    <property type="match status" value="1"/>
</dbReference>